<organism evidence="2 3">
    <name type="scientific">Mycolicibacter heraklionensis</name>
    <dbReference type="NCBI Taxonomy" id="512402"/>
    <lineage>
        <taxon>Bacteria</taxon>
        <taxon>Bacillati</taxon>
        <taxon>Actinomycetota</taxon>
        <taxon>Actinomycetes</taxon>
        <taxon>Mycobacteriales</taxon>
        <taxon>Mycobacteriaceae</taxon>
        <taxon>Mycolicibacter</taxon>
    </lineage>
</organism>
<dbReference type="EMBL" id="CP080997">
    <property type="protein sequence ID" value="QZA05991.1"/>
    <property type="molecule type" value="Genomic_DNA"/>
</dbReference>
<accession>A0A9X7ZD31</accession>
<dbReference type="NCBIfam" id="NF047509">
    <property type="entry name" value="Rv3131_FMN_oxido"/>
    <property type="match status" value="1"/>
</dbReference>
<feature type="region of interest" description="Disordered" evidence="1">
    <location>
        <begin position="306"/>
        <end position="329"/>
    </location>
</feature>
<dbReference type="RefSeq" id="WP_220693989.1">
    <property type="nucleotide sequence ID" value="NZ_CP080997.1"/>
</dbReference>
<dbReference type="KEGG" id="mher:K3U94_13000"/>
<name>A0A9X7ZD31_9MYCO</name>
<dbReference type="PANTHER" id="PTHR23026:SF123">
    <property type="entry name" value="NAD(P)H NITROREDUCTASE RV3131-RELATED"/>
    <property type="match status" value="1"/>
</dbReference>
<dbReference type="InterPro" id="IPR000415">
    <property type="entry name" value="Nitroreductase-like"/>
</dbReference>
<dbReference type="PANTHER" id="PTHR23026">
    <property type="entry name" value="NADPH NITROREDUCTASE"/>
    <property type="match status" value="1"/>
</dbReference>
<dbReference type="AlphaFoldDB" id="A0A9X7ZD31"/>
<gene>
    <name evidence="2" type="ORF">K3U94_13000</name>
</gene>
<dbReference type="GO" id="GO:0016491">
    <property type="term" value="F:oxidoreductase activity"/>
    <property type="evidence" value="ECO:0007669"/>
    <property type="project" value="InterPro"/>
</dbReference>
<evidence type="ECO:0000313" key="2">
    <source>
        <dbReference type="EMBL" id="QZA05991.1"/>
    </source>
</evidence>
<proteinExistence type="predicted"/>
<dbReference type="SUPFAM" id="SSF55469">
    <property type="entry name" value="FMN-dependent nitroreductase-like"/>
    <property type="match status" value="2"/>
</dbReference>
<evidence type="ECO:0000313" key="3">
    <source>
        <dbReference type="Proteomes" id="UP000825008"/>
    </source>
</evidence>
<dbReference type="Proteomes" id="UP000825008">
    <property type="component" value="Chromosome"/>
</dbReference>
<protein>
    <submittedName>
        <fullName evidence="2">NAD(P)H nitroreductase</fullName>
    </submittedName>
</protein>
<evidence type="ECO:0000256" key="1">
    <source>
        <dbReference type="SAM" id="MobiDB-lite"/>
    </source>
</evidence>
<dbReference type="Gene3D" id="3.40.109.10">
    <property type="entry name" value="NADH Oxidase"/>
    <property type="match status" value="2"/>
</dbReference>
<sequence length="329" mass="36563">MATERVEIDVIRDAVRAACRAPSLHNIQPWRWVVETDELQLFLDPSRVLPSDRAGREAVIGCGAALDHLRAATASAGLHANVDRFPNPNDPNHLASIRFDRMGYVTDGHRCRADVIWVRRSDRLPFAPPPNWESFEPILRNRLAHYGVLFDVLPDRVRPRLAQASQFTESLRLYDSLYHAELHRWTVPFEASTGVPYSSLASATEAGRVDVGRRFPTPTLDHPDRRAEIGQDQATIVVLSTESDSRADALATGECLSALLLECTMAALATCPLTHLTEVQVAREIVETLVGRNAVPQILVRVGHAPATEEPAPRTRRRPLDDVLSIHGR</sequence>
<dbReference type="InterPro" id="IPR050627">
    <property type="entry name" value="Nitroreductase/BluB"/>
</dbReference>
<reference evidence="2" key="1">
    <citation type="submission" date="2021-08" db="EMBL/GenBank/DDBJ databases">
        <title>Whole genome sequencing of non-tuberculosis mycobacteria type-strains.</title>
        <authorList>
            <person name="Igarashi Y."/>
            <person name="Osugi A."/>
            <person name="Mitarai S."/>
        </authorList>
    </citation>
    <scope>NUCLEOTIDE SEQUENCE</scope>
    <source>
        <strain evidence="2">JCM 30995</strain>
    </source>
</reference>